<dbReference type="EMBL" id="JBIGHW010000011">
    <property type="protein sequence ID" value="MFG6442645.1"/>
    <property type="molecule type" value="Genomic_DNA"/>
</dbReference>
<dbReference type="SUPFAM" id="SSF46689">
    <property type="entry name" value="Homeodomain-like"/>
    <property type="match status" value="1"/>
</dbReference>
<dbReference type="PANTHER" id="PTHR46796">
    <property type="entry name" value="HTH-TYPE TRANSCRIPTIONAL ACTIVATOR RHAS-RELATED"/>
    <property type="match status" value="1"/>
</dbReference>
<dbReference type="InterPro" id="IPR018062">
    <property type="entry name" value="HTH_AraC-typ_CS"/>
</dbReference>
<dbReference type="SMART" id="SM00342">
    <property type="entry name" value="HTH_ARAC"/>
    <property type="match status" value="1"/>
</dbReference>
<dbReference type="Gene3D" id="1.10.10.60">
    <property type="entry name" value="Homeodomain-like"/>
    <property type="match status" value="1"/>
</dbReference>
<name>A0ABW7FMT2_9BURK</name>
<gene>
    <name evidence="5" type="ORF">ACG0Z3_18315</name>
</gene>
<evidence type="ECO:0000313" key="6">
    <source>
        <dbReference type="Proteomes" id="UP001606301"/>
    </source>
</evidence>
<sequence length="326" mass="35048">MQLGLLLYPGCMPTGLYAAADLVAACNLRLGRERIRVVWGGLDTQPVAVAQGPALQPQAALGACACEAWLLPGLWLACVDQLGPTLAQHGALIEQLRRLPRRSQVWSYCAGVALLAAAGLLDGREATATWWLLPALAARFPRVHWRDAPTVASGRVVTASGPAGHLPLMLDRLALRFSSEVLYDVQQVLMLPQPRSRHESFNPVEMMALRDPALRQLLAFAQRTPAQALSLASAAEHLNLSVRTLSRRVMAGTGVPAGDWLRRVKLSQVAEALRLTRTPIKAIAADLGFGSEAGLHRAFKLVTGLTPSAYRQAYGETRGDLTPSPG</sequence>
<dbReference type="RefSeq" id="WP_394400095.1">
    <property type="nucleotide sequence ID" value="NZ_JBIGHW010000011.1"/>
</dbReference>
<evidence type="ECO:0000313" key="5">
    <source>
        <dbReference type="EMBL" id="MFG6442645.1"/>
    </source>
</evidence>
<keyword evidence="3" id="KW-0804">Transcription</keyword>
<dbReference type="InterPro" id="IPR009057">
    <property type="entry name" value="Homeodomain-like_sf"/>
</dbReference>
<feature type="domain" description="HTH araC/xylS-type" evidence="4">
    <location>
        <begin position="215"/>
        <end position="313"/>
    </location>
</feature>
<dbReference type="PROSITE" id="PS01124">
    <property type="entry name" value="HTH_ARAC_FAMILY_2"/>
    <property type="match status" value="1"/>
</dbReference>
<dbReference type="Pfam" id="PF01965">
    <property type="entry name" value="DJ-1_PfpI"/>
    <property type="match status" value="1"/>
</dbReference>
<proteinExistence type="predicted"/>
<dbReference type="PROSITE" id="PS00041">
    <property type="entry name" value="HTH_ARAC_FAMILY_1"/>
    <property type="match status" value="1"/>
</dbReference>
<dbReference type="Proteomes" id="UP001606301">
    <property type="component" value="Unassembled WGS sequence"/>
</dbReference>
<dbReference type="Gene3D" id="3.40.50.880">
    <property type="match status" value="1"/>
</dbReference>
<keyword evidence="2" id="KW-0238">DNA-binding</keyword>
<evidence type="ECO:0000259" key="4">
    <source>
        <dbReference type="PROSITE" id="PS01124"/>
    </source>
</evidence>
<dbReference type="Pfam" id="PF12833">
    <property type="entry name" value="HTH_18"/>
    <property type="match status" value="1"/>
</dbReference>
<evidence type="ECO:0000256" key="2">
    <source>
        <dbReference type="ARBA" id="ARBA00023125"/>
    </source>
</evidence>
<accession>A0ABW7FMT2</accession>
<dbReference type="SUPFAM" id="SSF52317">
    <property type="entry name" value="Class I glutamine amidotransferase-like"/>
    <property type="match status" value="1"/>
</dbReference>
<organism evidence="5 6">
    <name type="scientific">Pelomonas margarita</name>
    <dbReference type="NCBI Taxonomy" id="3299031"/>
    <lineage>
        <taxon>Bacteria</taxon>
        <taxon>Pseudomonadati</taxon>
        <taxon>Pseudomonadota</taxon>
        <taxon>Betaproteobacteria</taxon>
        <taxon>Burkholderiales</taxon>
        <taxon>Sphaerotilaceae</taxon>
        <taxon>Roseateles</taxon>
    </lineage>
</organism>
<dbReference type="InterPro" id="IPR050204">
    <property type="entry name" value="AraC_XylS_family_regulators"/>
</dbReference>
<dbReference type="InterPro" id="IPR002818">
    <property type="entry name" value="DJ-1/PfpI"/>
</dbReference>
<protein>
    <submittedName>
        <fullName evidence="5">GlxA family transcriptional regulator</fullName>
    </submittedName>
</protein>
<dbReference type="InterPro" id="IPR029062">
    <property type="entry name" value="Class_I_gatase-like"/>
</dbReference>
<evidence type="ECO:0000256" key="3">
    <source>
        <dbReference type="ARBA" id="ARBA00023163"/>
    </source>
</evidence>
<keyword evidence="6" id="KW-1185">Reference proteome</keyword>
<reference evidence="5 6" key="1">
    <citation type="submission" date="2024-08" db="EMBL/GenBank/DDBJ databases">
        <authorList>
            <person name="Lu H."/>
        </authorList>
    </citation>
    <scope>NUCLEOTIDE SEQUENCE [LARGE SCALE GENOMIC DNA]</scope>
    <source>
        <strain evidence="5 6">LKC17W</strain>
    </source>
</reference>
<comment type="caution">
    <text evidence="5">The sequence shown here is derived from an EMBL/GenBank/DDBJ whole genome shotgun (WGS) entry which is preliminary data.</text>
</comment>
<dbReference type="InterPro" id="IPR018060">
    <property type="entry name" value="HTH_AraC"/>
</dbReference>
<evidence type="ECO:0000256" key="1">
    <source>
        <dbReference type="ARBA" id="ARBA00023015"/>
    </source>
</evidence>
<keyword evidence="1" id="KW-0805">Transcription regulation</keyword>